<dbReference type="InterPro" id="IPR015424">
    <property type="entry name" value="PyrdxlP-dep_Trfase"/>
</dbReference>
<evidence type="ECO:0000313" key="7">
    <source>
        <dbReference type="EMBL" id="AET40697.1"/>
    </source>
</evidence>
<dbReference type="InterPro" id="IPR004838">
    <property type="entry name" value="NHTrfase_class1_PyrdxlP-BS"/>
</dbReference>
<dbReference type="GeneID" id="11469110"/>
<comment type="cofactor">
    <cofactor evidence="1">
        <name>pyridoxal 5'-phosphate</name>
        <dbReference type="ChEBI" id="CHEBI:597326"/>
    </cofactor>
</comment>
<dbReference type="HOGENOM" id="CLU_017584_4_0_1"/>
<keyword evidence="5" id="KW-0663">Pyridoxal phosphate</keyword>
<dbReference type="Gene3D" id="3.90.1150.10">
    <property type="entry name" value="Aspartate Aminotransferase, domain 1"/>
    <property type="match status" value="1"/>
</dbReference>
<reference evidence="8" key="1">
    <citation type="journal article" date="2012" name="G3 (Bethesda)">
        <title>Pichia sorbitophila, an interspecies yeast hybrid reveals early steps of genome resolution following polyploidization.</title>
        <authorList>
            <person name="Leh Louis V."/>
            <person name="Despons L."/>
            <person name="Friedrich A."/>
            <person name="Martin T."/>
            <person name="Durrens P."/>
            <person name="Casaregola S."/>
            <person name="Neuveglise C."/>
            <person name="Fairhead C."/>
            <person name="Marck C."/>
            <person name="Cruz J.A."/>
            <person name="Straub M.L."/>
            <person name="Kugler V."/>
            <person name="Sacerdot C."/>
            <person name="Uzunov Z."/>
            <person name="Thierry A."/>
            <person name="Weiss S."/>
            <person name="Bleykasten C."/>
            <person name="De Montigny J."/>
            <person name="Jacques N."/>
            <person name="Jung P."/>
            <person name="Lemaire M."/>
            <person name="Mallet S."/>
            <person name="Morel G."/>
            <person name="Richard G.F."/>
            <person name="Sarkar A."/>
            <person name="Savel G."/>
            <person name="Schacherer J."/>
            <person name="Seret M.L."/>
            <person name="Talla E."/>
            <person name="Samson G."/>
            <person name="Jubin C."/>
            <person name="Poulain J."/>
            <person name="Vacherie B."/>
            <person name="Barbe V."/>
            <person name="Pelletier E."/>
            <person name="Sherman D.J."/>
            <person name="Westhof E."/>
            <person name="Weissenbach J."/>
            <person name="Baret P.V."/>
            <person name="Wincker P."/>
            <person name="Gaillardin C."/>
            <person name="Dujon B."/>
            <person name="Souciet J.L."/>
        </authorList>
    </citation>
    <scope>NUCLEOTIDE SEQUENCE [LARGE SCALE GENOMIC DNA]</scope>
    <source>
        <strain evidence="8">CBS 270.75 / DBVPG 7215 / KCTC 17166 / NRRL Y-17582</strain>
    </source>
</reference>
<organism evidence="7 8">
    <name type="scientific">Eremothecium cymbalariae (strain CBS 270.75 / DBVPG 7215 / KCTC 17166 / NRRL Y-17582)</name>
    <name type="common">Yeast</name>
    <dbReference type="NCBI Taxonomy" id="931890"/>
    <lineage>
        <taxon>Eukaryota</taxon>
        <taxon>Fungi</taxon>
        <taxon>Dikarya</taxon>
        <taxon>Ascomycota</taxon>
        <taxon>Saccharomycotina</taxon>
        <taxon>Saccharomycetes</taxon>
        <taxon>Saccharomycetales</taxon>
        <taxon>Saccharomycetaceae</taxon>
        <taxon>Eremothecium</taxon>
    </lineage>
</organism>
<dbReference type="eggNOG" id="KOG0257">
    <property type="taxonomic scope" value="Eukaryota"/>
</dbReference>
<evidence type="ECO:0000256" key="3">
    <source>
        <dbReference type="ARBA" id="ARBA00022576"/>
    </source>
</evidence>
<dbReference type="FunFam" id="3.40.640.10:FF:000024">
    <property type="entry name" value="Kynurenine--oxoglutarate transaminase 3"/>
    <property type="match status" value="1"/>
</dbReference>
<name>G8JUB7_ERECY</name>
<dbReference type="OrthoDB" id="2414662at2759"/>
<proteinExistence type="inferred from homology"/>
<dbReference type="InterPro" id="IPR004839">
    <property type="entry name" value="Aminotransferase_I/II_large"/>
</dbReference>
<evidence type="ECO:0000256" key="2">
    <source>
        <dbReference type="ARBA" id="ARBA00007441"/>
    </source>
</evidence>
<dbReference type="KEGG" id="erc:Ecym_6319"/>
<feature type="domain" description="Aminotransferase class I/classII large" evidence="6">
    <location>
        <begin position="41"/>
        <end position="351"/>
    </location>
</feature>
<dbReference type="CDD" id="cd00609">
    <property type="entry name" value="AAT_like"/>
    <property type="match status" value="1"/>
</dbReference>
<dbReference type="OMA" id="PRDFKLC"/>
<dbReference type="STRING" id="931890.G8JUB7"/>
<dbReference type="GO" id="GO:0005739">
    <property type="term" value="C:mitochondrion"/>
    <property type="evidence" value="ECO:0007669"/>
    <property type="project" value="TreeGrafter"/>
</dbReference>
<evidence type="ECO:0000256" key="1">
    <source>
        <dbReference type="ARBA" id="ARBA00001933"/>
    </source>
</evidence>
<keyword evidence="3" id="KW-0032">Aminotransferase</keyword>
<dbReference type="FunCoup" id="G8JUB7">
    <property type="interactions" value="396"/>
</dbReference>
<dbReference type="PROSITE" id="PS00105">
    <property type="entry name" value="AA_TRANSFER_CLASS_1"/>
    <property type="match status" value="1"/>
</dbReference>
<evidence type="ECO:0000256" key="5">
    <source>
        <dbReference type="ARBA" id="ARBA00022898"/>
    </source>
</evidence>
<dbReference type="EMBL" id="CP002502">
    <property type="protein sequence ID" value="AET40697.1"/>
    <property type="molecule type" value="Genomic_DNA"/>
</dbReference>
<dbReference type="PANTHER" id="PTHR43807:SF20">
    <property type="entry name" value="FI04487P"/>
    <property type="match status" value="1"/>
</dbReference>
<dbReference type="Gene3D" id="3.40.640.10">
    <property type="entry name" value="Type I PLP-dependent aspartate aminotransferase-like (Major domain)"/>
    <property type="match status" value="1"/>
</dbReference>
<dbReference type="Proteomes" id="UP000006790">
    <property type="component" value="Chromosome 6"/>
</dbReference>
<dbReference type="InterPro" id="IPR051326">
    <property type="entry name" value="Kynurenine-oxoglutarate_AT"/>
</dbReference>
<dbReference type="SUPFAM" id="SSF53383">
    <property type="entry name" value="PLP-dependent transferases"/>
    <property type="match status" value="1"/>
</dbReference>
<dbReference type="InterPro" id="IPR015421">
    <property type="entry name" value="PyrdxlP-dep_Trfase_major"/>
</dbReference>
<dbReference type="InParanoid" id="G8JUB7"/>
<gene>
    <name evidence="7" type="ordered locus">Ecym_6319</name>
</gene>
<evidence type="ECO:0000256" key="4">
    <source>
        <dbReference type="ARBA" id="ARBA00022679"/>
    </source>
</evidence>
<keyword evidence="4" id="KW-0808">Transferase</keyword>
<dbReference type="Pfam" id="PF00155">
    <property type="entry name" value="Aminotran_1_2"/>
    <property type="match status" value="1"/>
</dbReference>
<comment type="similarity">
    <text evidence="2">Belongs to the class-I pyridoxal-phosphate-dependent aminotransferase family.</text>
</comment>
<sequence length="354" mass="39492">MTKINGSAYFCGDSKKDVWTVTNEAAAEAARDGNHKFSEFYNLGQGFFSYAPPEFMTEQGKKALENIPANQYSPVRGQPILVDALSKLYSPVYKKQLKPENIQVTTGANVGIFACLMSLLNPGDEVIVLEPFFDQYIYNIKVLGGIVKHVPLTPPKDLKTRRTKGSEWTLDFDQFRSAISEKTKAVIINSPHNPTGKVFTREELLTLGNICVEKNVYIISDEVYENLYFTPECVKLASLSPEISNITLTIGSAGKIFAVTGWRIGWIISENVELLKLASSAHIKICFSSPSPPQLACAHAIDIALNSDYFDRMRKDYIEKVEILTSVFEELGMPYTVPEGSYFIVVDFSKLKIP</sequence>
<accession>G8JUB7</accession>
<dbReference type="AlphaFoldDB" id="G8JUB7"/>
<protein>
    <recommendedName>
        <fullName evidence="6">Aminotransferase class I/classII large domain-containing protein</fullName>
    </recommendedName>
</protein>
<evidence type="ECO:0000313" key="8">
    <source>
        <dbReference type="Proteomes" id="UP000006790"/>
    </source>
</evidence>
<dbReference type="PANTHER" id="PTHR43807">
    <property type="entry name" value="FI04487P"/>
    <property type="match status" value="1"/>
</dbReference>
<dbReference type="GO" id="GO:0030170">
    <property type="term" value="F:pyridoxal phosphate binding"/>
    <property type="evidence" value="ECO:0007669"/>
    <property type="project" value="InterPro"/>
</dbReference>
<dbReference type="GO" id="GO:0016212">
    <property type="term" value="F:kynurenine-oxoglutarate transaminase activity"/>
    <property type="evidence" value="ECO:0007669"/>
    <property type="project" value="TreeGrafter"/>
</dbReference>
<keyword evidence="8" id="KW-1185">Reference proteome</keyword>
<dbReference type="InterPro" id="IPR015422">
    <property type="entry name" value="PyrdxlP-dep_Trfase_small"/>
</dbReference>
<evidence type="ECO:0000259" key="6">
    <source>
        <dbReference type="Pfam" id="PF00155"/>
    </source>
</evidence>
<dbReference type="RefSeq" id="XP_003647514.1">
    <property type="nucleotide sequence ID" value="XM_003647466.1"/>
</dbReference>